<dbReference type="SUPFAM" id="SSF53098">
    <property type="entry name" value="Ribonuclease H-like"/>
    <property type="match status" value="1"/>
</dbReference>
<dbReference type="AlphaFoldDB" id="A0A358HWW0"/>
<dbReference type="InterPro" id="IPR050900">
    <property type="entry name" value="Transposase_IS3/IS150/IS904"/>
</dbReference>
<gene>
    <name evidence="2" type="ORF">DEF21_17295</name>
    <name evidence="3" type="ORF">DHR80_10560</name>
</gene>
<evidence type="ECO:0000313" key="5">
    <source>
        <dbReference type="Proteomes" id="UP000264753"/>
    </source>
</evidence>
<dbReference type="GO" id="GO:0015074">
    <property type="term" value="P:DNA integration"/>
    <property type="evidence" value="ECO:0007669"/>
    <property type="project" value="InterPro"/>
</dbReference>
<proteinExistence type="predicted"/>
<dbReference type="Proteomes" id="UP000264753">
    <property type="component" value="Unassembled WGS sequence"/>
</dbReference>
<accession>A0A358HWW0</accession>
<protein>
    <recommendedName>
        <fullName evidence="1">Integrase catalytic domain-containing protein</fullName>
    </recommendedName>
</protein>
<evidence type="ECO:0000259" key="1">
    <source>
        <dbReference type="PROSITE" id="PS50994"/>
    </source>
</evidence>
<dbReference type="EMBL" id="DOOG01000144">
    <property type="protein sequence ID" value="HBU99639.1"/>
    <property type="molecule type" value="Genomic_DNA"/>
</dbReference>
<dbReference type="Proteomes" id="UP000264179">
    <property type="component" value="Unassembled WGS sequence"/>
</dbReference>
<comment type="caution">
    <text evidence="2">The sequence shown here is derived from an EMBL/GenBank/DDBJ whole genome shotgun (WGS) entry which is preliminary data.</text>
</comment>
<feature type="domain" description="Integrase catalytic" evidence="1">
    <location>
        <begin position="154"/>
        <end position="248"/>
    </location>
</feature>
<evidence type="ECO:0000313" key="3">
    <source>
        <dbReference type="EMBL" id="HCW67625.1"/>
    </source>
</evidence>
<dbReference type="GO" id="GO:0003676">
    <property type="term" value="F:nucleic acid binding"/>
    <property type="evidence" value="ECO:0007669"/>
    <property type="project" value="InterPro"/>
</dbReference>
<evidence type="ECO:0000313" key="2">
    <source>
        <dbReference type="EMBL" id="HBU99639.1"/>
    </source>
</evidence>
<name>A0A358HWW0_9PROT</name>
<dbReference type="InterPro" id="IPR036397">
    <property type="entry name" value="RNaseH_sf"/>
</dbReference>
<dbReference type="Gene3D" id="3.30.420.10">
    <property type="entry name" value="Ribonuclease H-like superfamily/Ribonuclease H"/>
    <property type="match status" value="1"/>
</dbReference>
<dbReference type="InterPro" id="IPR012337">
    <property type="entry name" value="RNaseH-like_sf"/>
</dbReference>
<dbReference type="PROSITE" id="PS50994">
    <property type="entry name" value="INTEGRASE"/>
    <property type="match status" value="1"/>
</dbReference>
<organism evidence="2 5">
    <name type="scientific">Thalassospira lucentensis</name>
    <dbReference type="NCBI Taxonomy" id="168935"/>
    <lineage>
        <taxon>Bacteria</taxon>
        <taxon>Pseudomonadati</taxon>
        <taxon>Pseudomonadota</taxon>
        <taxon>Alphaproteobacteria</taxon>
        <taxon>Rhodospirillales</taxon>
        <taxon>Thalassospiraceae</taxon>
        <taxon>Thalassospira</taxon>
    </lineage>
</organism>
<reference evidence="4 5" key="1">
    <citation type="journal article" date="2018" name="Nat. Biotechnol.">
        <title>A standardized bacterial taxonomy based on genome phylogeny substantially revises the tree of life.</title>
        <authorList>
            <person name="Parks D.H."/>
            <person name="Chuvochina M."/>
            <person name="Waite D.W."/>
            <person name="Rinke C."/>
            <person name="Skarshewski A."/>
            <person name="Chaumeil P.A."/>
            <person name="Hugenholtz P."/>
        </authorList>
    </citation>
    <scope>NUCLEOTIDE SEQUENCE [LARGE SCALE GENOMIC DNA]</scope>
    <source>
        <strain evidence="2">UBA8707</strain>
        <strain evidence="3">UBA9881</strain>
    </source>
</reference>
<sequence>MADICGVFANSCGEDNCIDSADWDGERGQFAGRSIAEQVDGFLCVGGVACFNNMHIIANTRYAKQARLIIKDLTDFLTAHALMVDQMKNDARVNRAAASPHHQAIKGSKSHAGGNTLAVFHRAHACPVAKMGDNHAPICPRTKVLWQQPGLIHHSDRGSQYVATEYQMTLKQHGILSSMSGKGNCYDNAVVEAFFKTLKAELVWRMKFESREQAERTIHQYIMNFYNRKRRHSTLGNISPMAYEKLAAFDFGPGNADIAHGIKRHVIAARQYAFLIGQMAFIKAFGFRAAKEIATTRTRLIGIA</sequence>
<dbReference type="InterPro" id="IPR001584">
    <property type="entry name" value="Integrase_cat-core"/>
</dbReference>
<dbReference type="PANTHER" id="PTHR46889">
    <property type="entry name" value="TRANSPOSASE INSF FOR INSERTION SEQUENCE IS3B-RELATED"/>
    <property type="match status" value="1"/>
</dbReference>
<dbReference type="PANTHER" id="PTHR46889:SF4">
    <property type="entry name" value="TRANSPOSASE INSO FOR INSERTION SEQUENCE ELEMENT IS911B-RELATED"/>
    <property type="match status" value="1"/>
</dbReference>
<dbReference type="EMBL" id="DPOP01000089">
    <property type="protein sequence ID" value="HCW67625.1"/>
    <property type="molecule type" value="Genomic_DNA"/>
</dbReference>
<dbReference type="Pfam" id="PF13333">
    <property type="entry name" value="rve_2"/>
    <property type="match status" value="1"/>
</dbReference>
<evidence type="ECO:0000313" key="4">
    <source>
        <dbReference type="Proteomes" id="UP000264179"/>
    </source>
</evidence>